<keyword evidence="3" id="KW-1185">Reference proteome</keyword>
<comment type="caution">
    <text evidence="2">The sequence shown here is derived from an EMBL/GenBank/DDBJ whole genome shotgun (WGS) entry which is preliminary data.</text>
</comment>
<reference evidence="2" key="1">
    <citation type="submission" date="2021-03" db="EMBL/GenBank/DDBJ databases">
        <title>Draft genome sequence of rust myrtle Austropuccinia psidii MF-1, a brazilian biotype.</title>
        <authorList>
            <person name="Quecine M.C."/>
            <person name="Pachon D.M.R."/>
            <person name="Bonatelli M.L."/>
            <person name="Correr F.H."/>
            <person name="Franceschini L.M."/>
            <person name="Leite T.F."/>
            <person name="Margarido G.R.A."/>
            <person name="Almeida C.A."/>
            <person name="Ferrarezi J.A."/>
            <person name="Labate C.A."/>
        </authorList>
    </citation>
    <scope>NUCLEOTIDE SEQUENCE</scope>
    <source>
        <strain evidence="2">MF-1</strain>
    </source>
</reference>
<dbReference type="Proteomes" id="UP000765509">
    <property type="component" value="Unassembled WGS sequence"/>
</dbReference>
<proteinExistence type="predicted"/>
<feature type="compositionally biased region" description="Basic residues" evidence="1">
    <location>
        <begin position="75"/>
        <end position="84"/>
    </location>
</feature>
<protein>
    <submittedName>
        <fullName evidence="2">Uncharacterized protein</fullName>
    </submittedName>
</protein>
<feature type="compositionally biased region" description="Basic and acidic residues" evidence="1">
    <location>
        <begin position="64"/>
        <end position="74"/>
    </location>
</feature>
<organism evidence="2 3">
    <name type="scientific">Austropuccinia psidii MF-1</name>
    <dbReference type="NCBI Taxonomy" id="1389203"/>
    <lineage>
        <taxon>Eukaryota</taxon>
        <taxon>Fungi</taxon>
        <taxon>Dikarya</taxon>
        <taxon>Basidiomycota</taxon>
        <taxon>Pucciniomycotina</taxon>
        <taxon>Pucciniomycetes</taxon>
        <taxon>Pucciniales</taxon>
        <taxon>Sphaerophragmiaceae</taxon>
        <taxon>Austropuccinia</taxon>
    </lineage>
</organism>
<sequence length="132" mass="14882">MGRSHFYGPGTSQWYQDIWVKKWSHGPPGIPAYGSIQALGDCNSPHGLRTAAYGPYRLQTIDHHPRTIGHSKDQKRSKKAKKALIPKMIKNGHSDFQKPIFRPNLKDNGDKPPPWGMPKFNQDEEDPRGPTG</sequence>
<name>A0A9Q3KU75_9BASI</name>
<evidence type="ECO:0000256" key="1">
    <source>
        <dbReference type="SAM" id="MobiDB-lite"/>
    </source>
</evidence>
<feature type="region of interest" description="Disordered" evidence="1">
    <location>
        <begin position="64"/>
        <end position="132"/>
    </location>
</feature>
<dbReference type="EMBL" id="AVOT02123379">
    <property type="protein sequence ID" value="MBW0586256.1"/>
    <property type="molecule type" value="Genomic_DNA"/>
</dbReference>
<accession>A0A9Q3KU75</accession>
<dbReference type="AlphaFoldDB" id="A0A9Q3KU75"/>
<gene>
    <name evidence="2" type="ORF">O181_125971</name>
</gene>
<evidence type="ECO:0000313" key="2">
    <source>
        <dbReference type="EMBL" id="MBW0586256.1"/>
    </source>
</evidence>
<evidence type="ECO:0000313" key="3">
    <source>
        <dbReference type="Proteomes" id="UP000765509"/>
    </source>
</evidence>